<dbReference type="EMBL" id="JANBOI010000236">
    <property type="protein sequence ID" value="KAJ1732330.1"/>
    <property type="molecule type" value="Genomic_DNA"/>
</dbReference>
<dbReference type="InterPro" id="IPR029058">
    <property type="entry name" value="AB_hydrolase_fold"/>
</dbReference>
<feature type="domain" description="YMC020W-like alpha/beta hydrolase" evidence="2">
    <location>
        <begin position="54"/>
        <end position="133"/>
    </location>
</feature>
<reference evidence="3" key="1">
    <citation type="submission" date="2022-07" db="EMBL/GenBank/DDBJ databases">
        <title>Phylogenomic reconstructions and comparative analyses of Kickxellomycotina fungi.</title>
        <authorList>
            <person name="Reynolds N.K."/>
            <person name="Stajich J.E."/>
            <person name="Barry K."/>
            <person name="Grigoriev I.V."/>
            <person name="Crous P."/>
            <person name="Smith M.E."/>
        </authorList>
    </citation>
    <scope>NUCLEOTIDE SEQUENCE</scope>
    <source>
        <strain evidence="3">BCRC 34381</strain>
    </source>
</reference>
<evidence type="ECO:0000313" key="4">
    <source>
        <dbReference type="Proteomes" id="UP001143981"/>
    </source>
</evidence>
<evidence type="ECO:0000259" key="2">
    <source>
        <dbReference type="Pfam" id="PF26147"/>
    </source>
</evidence>
<dbReference type="InterPro" id="IPR058933">
    <property type="entry name" value="YMC020W-like_ab_hydrolase"/>
</dbReference>
<dbReference type="PANTHER" id="PTHR47349:SF1">
    <property type="entry name" value="AER328WP"/>
    <property type="match status" value="1"/>
</dbReference>
<protein>
    <recommendedName>
        <fullName evidence="2">YMC020W-like alpha/beta hydrolase domain-containing protein</fullName>
    </recommendedName>
</protein>
<feature type="domain" description="YMC020W-like alpha/beta hydrolase" evidence="2">
    <location>
        <begin position="193"/>
        <end position="400"/>
    </location>
</feature>
<keyword evidence="4" id="KW-1185">Reference proteome</keyword>
<organism evidence="3 4">
    <name type="scientific">Coemansia biformis</name>
    <dbReference type="NCBI Taxonomy" id="1286918"/>
    <lineage>
        <taxon>Eukaryota</taxon>
        <taxon>Fungi</taxon>
        <taxon>Fungi incertae sedis</taxon>
        <taxon>Zoopagomycota</taxon>
        <taxon>Kickxellomycotina</taxon>
        <taxon>Kickxellomycetes</taxon>
        <taxon>Kickxellales</taxon>
        <taxon>Kickxellaceae</taxon>
        <taxon>Coemansia</taxon>
    </lineage>
</organism>
<dbReference type="Gene3D" id="3.40.50.1820">
    <property type="entry name" value="alpha/beta hydrolase"/>
    <property type="match status" value="1"/>
</dbReference>
<dbReference type="InterPro" id="IPR058934">
    <property type="entry name" value="YMC020W-like"/>
</dbReference>
<evidence type="ECO:0000313" key="3">
    <source>
        <dbReference type="EMBL" id="KAJ1732330.1"/>
    </source>
</evidence>
<dbReference type="Pfam" id="PF26147">
    <property type="entry name" value="AB_HYDROLASE_YMC0-YMC35"/>
    <property type="match status" value="2"/>
</dbReference>
<dbReference type="OrthoDB" id="5598028at2759"/>
<accession>A0A9W7YDP7</accession>
<sequence>MVVDSAIDMAPAWARTALWGQRVADDLGQLGAPGHESDASSTASHAKELLDASAGRLGKIAVIGVHGWFPMRMLQMLAGEPTGKSEKFCLMMREALKAYLLESHGVTVTDDDITLFPLIGEGRIEDRVELLLSQITDSEAPEALEAPGAGPKAETRSEPEAAQLGKDSATGPSGKQSQVLAEALMPARGRRAQALQSADTVFVVTHSQGTPVSAMMVERLFEMGLLDTARQRVAMLAMAGISHGPLPHLKDNVVIKYIESETARELFELMDPSSHQSQRYVAALSTVLHKGVRLVCIGSWVDEVVPLYSAILQGVSHPNVYRAVYIDAPHYLDDFLTNLIIFALRLRNMGVYDHDLLIHLSEVVAGSLWGHWGHSTVYGEPAVYKLALKWLLYSTSAASQASASASVPTGVIRLPGSQPGARASVSGPQTHMSYRPFNATHPLNPFYIPWIMRTLWDEPAVRNNAELRAELERLVGLFDKWEPKTKVGRDLKYRLEPVRAAL</sequence>
<proteinExistence type="predicted"/>
<feature type="compositionally biased region" description="Low complexity" evidence="1">
    <location>
        <begin position="141"/>
        <end position="152"/>
    </location>
</feature>
<name>A0A9W7YDP7_9FUNG</name>
<dbReference type="PANTHER" id="PTHR47349">
    <property type="entry name" value="CHROMOSOME 8, WHOLE GENOME SHOTGUN SEQUENCE"/>
    <property type="match status" value="1"/>
</dbReference>
<gene>
    <name evidence="3" type="ORF">LPJ61_002091</name>
</gene>
<dbReference type="AlphaFoldDB" id="A0A9W7YDP7"/>
<feature type="region of interest" description="Disordered" evidence="1">
    <location>
        <begin position="139"/>
        <end position="177"/>
    </location>
</feature>
<comment type="caution">
    <text evidence="3">The sequence shown here is derived from an EMBL/GenBank/DDBJ whole genome shotgun (WGS) entry which is preliminary data.</text>
</comment>
<dbReference type="Proteomes" id="UP001143981">
    <property type="component" value="Unassembled WGS sequence"/>
</dbReference>
<evidence type="ECO:0000256" key="1">
    <source>
        <dbReference type="SAM" id="MobiDB-lite"/>
    </source>
</evidence>